<name>A0A0R2LWV7_9LACO</name>
<proteinExistence type="predicted"/>
<reference evidence="1 2" key="1">
    <citation type="journal article" date="2015" name="Genome Announc.">
        <title>Expanding the biotechnology potential of lactobacilli through comparative genomics of 213 strains and associated genera.</title>
        <authorList>
            <person name="Sun Z."/>
            <person name="Harris H.M."/>
            <person name="McCann A."/>
            <person name="Guo C."/>
            <person name="Argimon S."/>
            <person name="Zhang W."/>
            <person name="Yang X."/>
            <person name="Jeffery I.B."/>
            <person name="Cooney J.C."/>
            <person name="Kagawa T.F."/>
            <person name="Liu W."/>
            <person name="Song Y."/>
            <person name="Salvetti E."/>
            <person name="Wrobel A."/>
            <person name="Rasinkangas P."/>
            <person name="Parkhill J."/>
            <person name="Rea M.C."/>
            <person name="O'Sullivan O."/>
            <person name="Ritari J."/>
            <person name="Douillard F.P."/>
            <person name="Paul Ross R."/>
            <person name="Yang R."/>
            <person name="Briner A.E."/>
            <person name="Felis G.E."/>
            <person name="de Vos W.M."/>
            <person name="Barrangou R."/>
            <person name="Klaenhammer T.R."/>
            <person name="Caufield P.W."/>
            <person name="Cui Y."/>
            <person name="Zhang H."/>
            <person name="O'Toole P.W."/>
        </authorList>
    </citation>
    <scope>NUCLEOTIDE SEQUENCE [LARGE SCALE GENOMIC DNA]</scope>
    <source>
        <strain evidence="1 2">DSM 22467</strain>
    </source>
</reference>
<dbReference type="EMBL" id="JQCA01000043">
    <property type="protein sequence ID" value="KRO04064.1"/>
    <property type="molecule type" value="Genomic_DNA"/>
</dbReference>
<protein>
    <submittedName>
        <fullName evidence="1">Uncharacterized protein</fullName>
    </submittedName>
</protein>
<comment type="caution">
    <text evidence="1">The sequence shown here is derived from an EMBL/GenBank/DDBJ whole genome shotgun (WGS) entry which is preliminary data.</text>
</comment>
<gene>
    <name evidence="1" type="ORF">IV54_GL001580</name>
</gene>
<dbReference type="AlphaFoldDB" id="A0A0R2LWV7"/>
<dbReference type="Proteomes" id="UP000051906">
    <property type="component" value="Unassembled WGS sequence"/>
</dbReference>
<keyword evidence="2" id="KW-1185">Reference proteome</keyword>
<evidence type="ECO:0000313" key="2">
    <source>
        <dbReference type="Proteomes" id="UP000051906"/>
    </source>
</evidence>
<sequence>MGLLSEAFKKLEKLLKKVWDDQDFKNAMSDFVLAAFRTVVHEMISGEGNSKSESQGGTQNF</sequence>
<dbReference type="RefSeq" id="WP_057878111.1">
    <property type="nucleotide sequence ID" value="NZ_JQCA01000043.1"/>
</dbReference>
<organism evidence="1 2">
    <name type="scientific">Levilactobacillus paucivorans</name>
    <dbReference type="NCBI Taxonomy" id="616990"/>
    <lineage>
        <taxon>Bacteria</taxon>
        <taxon>Bacillati</taxon>
        <taxon>Bacillota</taxon>
        <taxon>Bacilli</taxon>
        <taxon>Lactobacillales</taxon>
        <taxon>Lactobacillaceae</taxon>
        <taxon>Levilactobacillus</taxon>
    </lineage>
</organism>
<evidence type="ECO:0000313" key="1">
    <source>
        <dbReference type="EMBL" id="KRO04064.1"/>
    </source>
</evidence>
<dbReference type="PATRIC" id="fig|616990.3.peg.1672"/>
<accession>A0A0R2LWV7</accession>